<keyword evidence="1" id="KW-0732">Signal</keyword>
<dbReference type="Pfam" id="PF22599">
    <property type="entry name" value="SecDF_P1_head"/>
    <property type="match status" value="1"/>
</dbReference>
<dbReference type="InterPro" id="IPR054384">
    <property type="entry name" value="SecDF_P1_head"/>
</dbReference>
<reference evidence="4" key="1">
    <citation type="submission" date="2019-12" db="EMBL/GenBank/DDBJ databases">
        <title>Complete and draft genome sequences of new strains and members of some known species of the genus Rathayibacter isolated from plants.</title>
        <authorList>
            <person name="Tarlachkov S.V."/>
            <person name="Starodumova I.P."/>
            <person name="Dorofeeva L.V."/>
            <person name="Prisyazhnaya N.V."/>
            <person name="Leyn S."/>
            <person name="Zlamal J."/>
            <person name="Elan M."/>
            <person name="Osterman A.L."/>
            <person name="Nadler S."/>
            <person name="Subbotin S.A."/>
            <person name="Evtushenko L.I."/>
        </authorList>
    </citation>
    <scope>NUCLEOTIDE SEQUENCE [LARGE SCALE GENOMIC DNA]</scope>
    <source>
        <strain evidence="4">VKM Ac-2802</strain>
    </source>
</reference>
<protein>
    <recommendedName>
        <fullName evidence="2">SecDF P1 head subdomain domain-containing protein</fullName>
    </recommendedName>
</protein>
<feature type="domain" description="SecDF P1 head subdomain" evidence="2">
    <location>
        <begin position="73"/>
        <end position="156"/>
    </location>
</feature>
<dbReference type="EMBL" id="CP047180">
    <property type="protein sequence ID" value="QHC64530.1"/>
    <property type="molecule type" value="Genomic_DNA"/>
</dbReference>
<evidence type="ECO:0000259" key="2">
    <source>
        <dbReference type="Pfam" id="PF22599"/>
    </source>
</evidence>
<dbReference type="RefSeq" id="WP_159423881.1">
    <property type="nucleotide sequence ID" value="NZ_CP047180.1"/>
</dbReference>
<organism evidence="3 4">
    <name type="scientific">Rathayibacter festucae</name>
    <dbReference type="NCBI Taxonomy" id="110937"/>
    <lineage>
        <taxon>Bacteria</taxon>
        <taxon>Bacillati</taxon>
        <taxon>Actinomycetota</taxon>
        <taxon>Actinomycetes</taxon>
        <taxon>Micrococcales</taxon>
        <taxon>Microbacteriaceae</taxon>
        <taxon>Rathayibacter</taxon>
    </lineage>
</organism>
<feature type="signal peptide" evidence="1">
    <location>
        <begin position="1"/>
        <end position="24"/>
    </location>
</feature>
<keyword evidence="4" id="KW-1185">Reference proteome</keyword>
<dbReference type="Proteomes" id="UP000464597">
    <property type="component" value="Chromosome"/>
</dbReference>
<feature type="chain" id="PRO_5047191367" description="SecDF P1 head subdomain domain-containing protein" evidence="1">
    <location>
        <begin position="25"/>
        <end position="156"/>
    </location>
</feature>
<evidence type="ECO:0000313" key="3">
    <source>
        <dbReference type="EMBL" id="QHC64530.1"/>
    </source>
</evidence>
<proteinExistence type="predicted"/>
<evidence type="ECO:0000313" key="4">
    <source>
        <dbReference type="Proteomes" id="UP000464597"/>
    </source>
</evidence>
<dbReference type="PROSITE" id="PS51257">
    <property type="entry name" value="PROKAR_LIPOPROTEIN"/>
    <property type="match status" value="1"/>
</dbReference>
<name>A0ABX6H3Z6_9MICO</name>
<gene>
    <name evidence="3" type="ORF">GSU69_18805</name>
</gene>
<sequence length="156" mass="15426">MGRQHTIAGAVGILLLALSGCASPADPEPEGSGGGLDLAVSAVCEAGADPQCTAVGGQDVLVDPAAFTRAGVASVEVSGTGDARTVDVRFDEDGAELFRDATAEAAGAGPDARVLLRAGDVVVSAVAVMQAIEGDSVQILPGDEDAQELADRIRAG</sequence>
<evidence type="ECO:0000256" key="1">
    <source>
        <dbReference type="SAM" id="SignalP"/>
    </source>
</evidence>
<dbReference type="Gene3D" id="3.30.1360.200">
    <property type="match status" value="1"/>
</dbReference>
<accession>A0ABX6H3Z6</accession>